<evidence type="ECO:0000256" key="5">
    <source>
        <dbReference type="ARBA" id="ARBA00022737"/>
    </source>
</evidence>
<evidence type="ECO:0000256" key="3">
    <source>
        <dbReference type="ARBA" id="ARBA00022448"/>
    </source>
</evidence>
<dbReference type="Pfam" id="PF00153">
    <property type="entry name" value="Mito_carr"/>
    <property type="match status" value="3"/>
</dbReference>
<evidence type="ECO:0000256" key="2">
    <source>
        <dbReference type="ARBA" id="ARBA00006375"/>
    </source>
</evidence>
<evidence type="ECO:0000256" key="10">
    <source>
        <dbReference type="RuleBase" id="RU000488"/>
    </source>
</evidence>
<evidence type="ECO:0000256" key="4">
    <source>
        <dbReference type="ARBA" id="ARBA00022692"/>
    </source>
</evidence>
<keyword evidence="5" id="KW-0677">Repeat</keyword>
<dbReference type="GO" id="GO:0080122">
    <property type="term" value="F:AMP transmembrane transporter activity"/>
    <property type="evidence" value="ECO:0007669"/>
    <property type="project" value="TreeGrafter"/>
</dbReference>
<evidence type="ECO:0000256" key="8">
    <source>
        <dbReference type="ARBA" id="ARBA00023140"/>
    </source>
</evidence>
<proteinExistence type="inferred from homology"/>
<gene>
    <name evidence="12" type="ORF">NSCI0253_LOCUS23317</name>
</gene>
<dbReference type="GO" id="GO:0044610">
    <property type="term" value="F:FMN transmembrane transporter activity"/>
    <property type="evidence" value="ECO:0007669"/>
    <property type="project" value="TreeGrafter"/>
</dbReference>
<dbReference type="GO" id="GO:0005347">
    <property type="term" value="F:ATP transmembrane transporter activity"/>
    <property type="evidence" value="ECO:0007669"/>
    <property type="project" value="TreeGrafter"/>
</dbReference>
<evidence type="ECO:0000256" key="6">
    <source>
        <dbReference type="ARBA" id="ARBA00022989"/>
    </source>
</evidence>
<comment type="subcellular location">
    <subcellularLocation>
        <location evidence="1">Peroxisome membrane</location>
        <topology evidence="1">Multi-pass membrane protein</topology>
    </subcellularLocation>
</comment>
<accession>A0A7S1ABP9</accession>
<dbReference type="InterPro" id="IPR052217">
    <property type="entry name" value="Mito/Peroxisomal_Carrier"/>
</dbReference>
<evidence type="ECO:0000256" key="9">
    <source>
        <dbReference type="PROSITE-ProRule" id="PRU00282"/>
    </source>
</evidence>
<dbReference type="SUPFAM" id="SSF103506">
    <property type="entry name" value="Mitochondrial carrier"/>
    <property type="match status" value="1"/>
</dbReference>
<dbReference type="GO" id="GO:0015217">
    <property type="term" value="F:ADP transmembrane transporter activity"/>
    <property type="evidence" value="ECO:0007669"/>
    <property type="project" value="TreeGrafter"/>
</dbReference>
<dbReference type="InterPro" id="IPR018108">
    <property type="entry name" value="MCP_transmembrane"/>
</dbReference>
<keyword evidence="7 9" id="KW-0472">Membrane</keyword>
<evidence type="ECO:0000256" key="11">
    <source>
        <dbReference type="SAM" id="Phobius"/>
    </source>
</evidence>
<dbReference type="PROSITE" id="PS50920">
    <property type="entry name" value="SOLCAR"/>
    <property type="match status" value="3"/>
</dbReference>
<dbReference type="GO" id="GO:0015230">
    <property type="term" value="F:FAD transmembrane transporter activity"/>
    <property type="evidence" value="ECO:0007669"/>
    <property type="project" value="TreeGrafter"/>
</dbReference>
<dbReference type="GO" id="GO:0051724">
    <property type="term" value="F:NAD transmembrane transporter activity"/>
    <property type="evidence" value="ECO:0007669"/>
    <property type="project" value="TreeGrafter"/>
</dbReference>
<dbReference type="InterPro" id="IPR023395">
    <property type="entry name" value="MCP_dom_sf"/>
</dbReference>
<evidence type="ECO:0000256" key="7">
    <source>
        <dbReference type="ARBA" id="ARBA00023136"/>
    </source>
</evidence>
<feature type="transmembrane region" description="Helical" evidence="11">
    <location>
        <begin position="113"/>
        <end position="134"/>
    </location>
</feature>
<dbReference type="Gene3D" id="1.50.40.10">
    <property type="entry name" value="Mitochondrial carrier domain"/>
    <property type="match status" value="1"/>
</dbReference>
<feature type="transmembrane region" description="Helical" evidence="11">
    <location>
        <begin position="15"/>
        <end position="39"/>
    </location>
</feature>
<protein>
    <submittedName>
        <fullName evidence="12">Uncharacterized protein</fullName>
    </submittedName>
</protein>
<keyword evidence="6 11" id="KW-1133">Transmembrane helix</keyword>
<dbReference type="AlphaFoldDB" id="A0A7S1ABP9"/>
<comment type="similarity">
    <text evidence="2 10">Belongs to the mitochondrial carrier (TC 2.A.29) family.</text>
</comment>
<sequence length="311" mass="34249">MPTALLEPRPVSDSLLHVIHAFAGAVGSVSSLALTYPLYSAVVRQQADHGRLDGKKTASMTLLDILWREGPTSLYQGFFQGLFATTSQSFVYYYAYDMLNSFHRVRTRPRRSAWNLVAGFEAGVVTVLLTHPLWVVNYREVTTMREASGLEGDCSIWSIFQSQGLGGLYSGVVPALMLCVSPAVQFFSLGLLFACRSYLLSRARSGSEKPLQNVELLLFGAIPKALATLVSYPLQTVKVSLSRSASSGLEDFLGVTDCVWHILQKEGFFGFFQGLGNKLLQTTCTAALLFLVRVRVQRVLTVLAIHGRRKV</sequence>
<dbReference type="PANTHER" id="PTHR45939:SF5">
    <property type="entry name" value="PEROXISOMAL MEMBRANE PROTEIN PMP34"/>
    <property type="match status" value="1"/>
</dbReference>
<reference evidence="12" key="1">
    <citation type="submission" date="2021-01" db="EMBL/GenBank/DDBJ databases">
        <authorList>
            <person name="Corre E."/>
            <person name="Pelletier E."/>
            <person name="Niang G."/>
            <person name="Scheremetjew M."/>
            <person name="Finn R."/>
            <person name="Kale V."/>
            <person name="Holt S."/>
            <person name="Cochrane G."/>
            <person name="Meng A."/>
            <person name="Brown T."/>
            <person name="Cohen L."/>
        </authorList>
    </citation>
    <scope>NUCLEOTIDE SEQUENCE</scope>
</reference>
<feature type="transmembrane region" description="Helical" evidence="11">
    <location>
        <begin position="172"/>
        <end position="195"/>
    </location>
</feature>
<feature type="repeat" description="Solcar" evidence="9">
    <location>
        <begin position="110"/>
        <end position="195"/>
    </location>
</feature>
<evidence type="ECO:0000256" key="1">
    <source>
        <dbReference type="ARBA" id="ARBA00004585"/>
    </source>
</evidence>
<feature type="repeat" description="Solcar" evidence="9">
    <location>
        <begin position="211"/>
        <end position="299"/>
    </location>
</feature>
<keyword evidence="3 10" id="KW-0813">Transport</keyword>
<dbReference type="GO" id="GO:0005778">
    <property type="term" value="C:peroxisomal membrane"/>
    <property type="evidence" value="ECO:0007669"/>
    <property type="project" value="UniProtKB-SubCell"/>
</dbReference>
<organism evidence="12">
    <name type="scientific">Noctiluca scintillans</name>
    <name type="common">Sea sparkle</name>
    <name type="synonym">Red tide dinoflagellate</name>
    <dbReference type="NCBI Taxonomy" id="2966"/>
    <lineage>
        <taxon>Eukaryota</taxon>
        <taxon>Sar</taxon>
        <taxon>Alveolata</taxon>
        <taxon>Dinophyceae</taxon>
        <taxon>Noctilucales</taxon>
        <taxon>Noctilucaceae</taxon>
        <taxon>Noctiluca</taxon>
    </lineage>
</organism>
<dbReference type="EMBL" id="HBFQ01033164">
    <property type="protein sequence ID" value="CAD8848967.1"/>
    <property type="molecule type" value="Transcribed_RNA"/>
</dbReference>
<name>A0A7S1ABP9_NOCSC</name>
<dbReference type="PANTHER" id="PTHR45939">
    <property type="entry name" value="PEROXISOMAL MEMBRANE PROTEIN PMP34-RELATED"/>
    <property type="match status" value="1"/>
</dbReference>
<keyword evidence="4 9" id="KW-0812">Transmembrane</keyword>
<feature type="repeat" description="Solcar" evidence="9">
    <location>
        <begin position="15"/>
        <end position="102"/>
    </location>
</feature>
<evidence type="ECO:0000313" key="12">
    <source>
        <dbReference type="EMBL" id="CAD8848967.1"/>
    </source>
</evidence>
<keyword evidence="8" id="KW-0576">Peroxisome</keyword>
<dbReference type="GO" id="GO:0015228">
    <property type="term" value="F:coenzyme A transmembrane transporter activity"/>
    <property type="evidence" value="ECO:0007669"/>
    <property type="project" value="TreeGrafter"/>
</dbReference>